<dbReference type="PATRIC" id="fig|1235795.3.peg.2084"/>
<organism evidence="1 2">
    <name type="scientific">Paenibacillus barengoltzii G22</name>
    <dbReference type="NCBI Taxonomy" id="1235795"/>
    <lineage>
        <taxon>Bacteria</taxon>
        <taxon>Bacillati</taxon>
        <taxon>Bacillota</taxon>
        <taxon>Bacilli</taxon>
        <taxon>Bacillales</taxon>
        <taxon>Paenibacillaceae</taxon>
        <taxon>Paenibacillus</taxon>
    </lineage>
</organism>
<dbReference type="Proteomes" id="UP000019598">
    <property type="component" value="Unassembled WGS sequence"/>
</dbReference>
<sequence>MKDSIQADPSHRLHQRMKVKYNLDKVIYGQIKEEWNPGL</sequence>
<accession>R9LB93</accession>
<evidence type="ECO:0000313" key="1">
    <source>
        <dbReference type="EMBL" id="EOS56054.1"/>
    </source>
</evidence>
<proteinExistence type="predicted"/>
<dbReference type="EMBL" id="ASSZ01000020">
    <property type="protein sequence ID" value="EOS56054.1"/>
    <property type="molecule type" value="Genomic_DNA"/>
</dbReference>
<reference evidence="1 2" key="1">
    <citation type="submission" date="2013-04" db="EMBL/GenBank/DDBJ databases">
        <title>The Genome Sequence of Paenibacillus barengoltzii G22.</title>
        <authorList>
            <consortium name="The Broad Institute Genomics Platform"/>
            <consortium name="The Broad Institute Genome Sequencing Center for Infectious Disease"/>
            <person name="Earl A."/>
            <person name="Xavier R."/>
            <person name="Elson C."/>
            <person name="Duck W."/>
            <person name="Walker B."/>
            <person name="Young S."/>
            <person name="Zeng Q."/>
            <person name="Gargeya S."/>
            <person name="Fitzgerald M."/>
            <person name="Haas B."/>
            <person name="Abouelleil A."/>
            <person name="Allen A.W."/>
            <person name="Alvarado L."/>
            <person name="Arachchi H.M."/>
            <person name="Berlin A.M."/>
            <person name="Chapman S.B."/>
            <person name="Gainer-Dewar J."/>
            <person name="Goldberg J."/>
            <person name="Griggs A."/>
            <person name="Gujja S."/>
            <person name="Hansen M."/>
            <person name="Howarth C."/>
            <person name="Imamovic A."/>
            <person name="Ireland A."/>
            <person name="Larimer J."/>
            <person name="McCowan C."/>
            <person name="Murphy C."/>
            <person name="Pearson M."/>
            <person name="Poon T.W."/>
            <person name="Priest M."/>
            <person name="Roberts A."/>
            <person name="Saif S."/>
            <person name="Shea T."/>
            <person name="Sisk P."/>
            <person name="Sykes S."/>
            <person name="Wortman J."/>
            <person name="Nusbaum C."/>
            <person name="Birren B."/>
        </authorList>
    </citation>
    <scope>NUCLEOTIDE SEQUENCE [LARGE SCALE GENOMIC DNA]</scope>
    <source>
        <strain evidence="1 2">G22</strain>
    </source>
</reference>
<gene>
    <name evidence="1" type="ORF">C812_02116</name>
</gene>
<dbReference type="AlphaFoldDB" id="R9LB93"/>
<name>R9LB93_9BACL</name>
<dbReference type="HOGENOM" id="CLU_3313799_0_0_9"/>
<evidence type="ECO:0000313" key="2">
    <source>
        <dbReference type="Proteomes" id="UP000019598"/>
    </source>
</evidence>
<comment type="caution">
    <text evidence="1">The sequence shown here is derived from an EMBL/GenBank/DDBJ whole genome shotgun (WGS) entry which is preliminary data.</text>
</comment>
<protein>
    <submittedName>
        <fullName evidence="1">Uncharacterized protein</fullName>
    </submittedName>
</protein>